<dbReference type="PANTHER" id="PTHR33331">
    <property type="entry name" value="COILED-COIL DOMAIN-CONTAINING PROTEIN 162"/>
    <property type="match status" value="1"/>
</dbReference>
<dbReference type="EMBL" id="CABIJS010000062">
    <property type="protein sequence ID" value="VUZ41506.1"/>
    <property type="molecule type" value="Genomic_DNA"/>
</dbReference>
<dbReference type="Proteomes" id="UP000321570">
    <property type="component" value="Unassembled WGS sequence"/>
</dbReference>
<proteinExistence type="predicted"/>
<dbReference type="PANTHER" id="PTHR33331:SF13">
    <property type="entry name" value="COILED-COIL DOMAIN CONTAINING 162"/>
    <property type="match status" value="1"/>
</dbReference>
<protein>
    <submittedName>
        <fullName evidence="1">Uncharacterized protein</fullName>
    </submittedName>
</protein>
<accession>A0A564Y2U8</accession>
<sequence length="148" mass="16735">MLAFNSMPSFFNSIAMGRNKKGHTSERVGTSIAEYTGFLSSQMGPTPLAFERAFRLPHMNFHPEAFFSIQLEKSICRDRVMNVYAKKTQATAKSKSGSSNESEKLKRDLISQFCDDYSKRTQQTALRAQIIALYASLLTILKNVPNIW</sequence>
<evidence type="ECO:0000313" key="1">
    <source>
        <dbReference type="EMBL" id="VUZ41506.1"/>
    </source>
</evidence>
<reference evidence="1 2" key="1">
    <citation type="submission" date="2019-07" db="EMBL/GenBank/DDBJ databases">
        <authorList>
            <person name="Jastrzebski P J."/>
            <person name="Paukszto L."/>
            <person name="Jastrzebski P J."/>
        </authorList>
    </citation>
    <scope>NUCLEOTIDE SEQUENCE [LARGE SCALE GENOMIC DNA]</scope>
    <source>
        <strain evidence="1 2">WMS-il1</strain>
    </source>
</reference>
<organism evidence="1 2">
    <name type="scientific">Hymenolepis diminuta</name>
    <name type="common">Rat tapeworm</name>
    <dbReference type="NCBI Taxonomy" id="6216"/>
    <lineage>
        <taxon>Eukaryota</taxon>
        <taxon>Metazoa</taxon>
        <taxon>Spiralia</taxon>
        <taxon>Lophotrochozoa</taxon>
        <taxon>Platyhelminthes</taxon>
        <taxon>Cestoda</taxon>
        <taxon>Eucestoda</taxon>
        <taxon>Cyclophyllidea</taxon>
        <taxon>Hymenolepididae</taxon>
        <taxon>Hymenolepis</taxon>
    </lineage>
</organism>
<dbReference type="AlphaFoldDB" id="A0A564Y2U8"/>
<dbReference type="InterPro" id="IPR040401">
    <property type="entry name" value="CCDC162"/>
</dbReference>
<name>A0A564Y2U8_HYMDI</name>
<evidence type="ECO:0000313" key="2">
    <source>
        <dbReference type="Proteomes" id="UP000321570"/>
    </source>
</evidence>
<keyword evidence="2" id="KW-1185">Reference proteome</keyword>
<gene>
    <name evidence="1" type="ORF">WMSIL1_LOCUS2328</name>
</gene>